<organism evidence="10 11">
    <name type="scientific">Muraenolepis orangiensis</name>
    <name type="common">Patagonian moray cod</name>
    <dbReference type="NCBI Taxonomy" id="630683"/>
    <lineage>
        <taxon>Eukaryota</taxon>
        <taxon>Metazoa</taxon>
        <taxon>Chordata</taxon>
        <taxon>Craniata</taxon>
        <taxon>Vertebrata</taxon>
        <taxon>Euteleostomi</taxon>
        <taxon>Actinopterygii</taxon>
        <taxon>Neopterygii</taxon>
        <taxon>Teleostei</taxon>
        <taxon>Neoteleostei</taxon>
        <taxon>Acanthomorphata</taxon>
        <taxon>Zeiogadaria</taxon>
        <taxon>Gadariae</taxon>
        <taxon>Gadiformes</taxon>
        <taxon>Muraenolepidoidei</taxon>
        <taxon>Muraenolepididae</taxon>
        <taxon>Muraenolepis</taxon>
    </lineage>
</organism>
<evidence type="ECO:0000256" key="4">
    <source>
        <dbReference type="ARBA" id="ARBA00022840"/>
    </source>
</evidence>
<evidence type="ECO:0000256" key="8">
    <source>
        <dbReference type="PROSITE-ProRule" id="PRU00283"/>
    </source>
</evidence>
<dbReference type="InterPro" id="IPR027417">
    <property type="entry name" value="P-loop_NTPase"/>
</dbReference>
<evidence type="ECO:0000256" key="2">
    <source>
        <dbReference type="ARBA" id="ARBA00022701"/>
    </source>
</evidence>
<dbReference type="SUPFAM" id="SSF52540">
    <property type="entry name" value="P-loop containing nucleoside triphosphate hydrolases"/>
    <property type="match status" value="1"/>
</dbReference>
<evidence type="ECO:0000256" key="3">
    <source>
        <dbReference type="ARBA" id="ARBA00022741"/>
    </source>
</evidence>
<dbReference type="OrthoDB" id="3176171at2759"/>
<keyword evidence="4 8" id="KW-0067">ATP-binding</keyword>
<dbReference type="GO" id="GO:0003777">
    <property type="term" value="F:microtubule motor activity"/>
    <property type="evidence" value="ECO:0007669"/>
    <property type="project" value="InterPro"/>
</dbReference>
<gene>
    <name evidence="10" type="ORF">NHX12_005579</name>
</gene>
<keyword evidence="11" id="KW-1185">Reference proteome</keyword>
<evidence type="ECO:0000313" key="11">
    <source>
        <dbReference type="Proteomes" id="UP001148018"/>
    </source>
</evidence>
<dbReference type="InterPro" id="IPR001752">
    <property type="entry name" value="Kinesin_motor_dom"/>
</dbReference>
<comment type="subcellular location">
    <subcellularLocation>
        <location evidence="1">Cytoplasm</location>
        <location evidence="1">Cytoskeleton</location>
    </subcellularLocation>
</comment>
<evidence type="ECO:0000256" key="5">
    <source>
        <dbReference type="ARBA" id="ARBA00023054"/>
    </source>
</evidence>
<feature type="domain" description="Kinesin motor" evidence="9">
    <location>
        <begin position="5"/>
        <end position="148"/>
    </location>
</feature>
<dbReference type="InterPro" id="IPR027640">
    <property type="entry name" value="Kinesin-like_fam"/>
</dbReference>
<evidence type="ECO:0000256" key="7">
    <source>
        <dbReference type="ARBA" id="ARBA00023212"/>
    </source>
</evidence>
<dbReference type="GO" id="GO:0007018">
    <property type="term" value="P:microtubule-based movement"/>
    <property type="evidence" value="ECO:0007669"/>
    <property type="project" value="InterPro"/>
</dbReference>
<proteinExistence type="inferred from homology"/>
<comment type="caution">
    <text evidence="10">The sequence shown here is derived from an EMBL/GenBank/DDBJ whole genome shotgun (WGS) entry which is preliminary data.</text>
</comment>
<keyword evidence="2" id="KW-0493">Microtubule</keyword>
<name>A0A9Q0IC46_9TELE</name>
<evidence type="ECO:0000256" key="6">
    <source>
        <dbReference type="ARBA" id="ARBA00023175"/>
    </source>
</evidence>
<dbReference type="GO" id="GO:0008017">
    <property type="term" value="F:microtubule binding"/>
    <property type="evidence" value="ECO:0007669"/>
    <property type="project" value="InterPro"/>
</dbReference>
<keyword evidence="7" id="KW-0206">Cytoskeleton</keyword>
<dbReference type="Gene3D" id="3.40.850.10">
    <property type="entry name" value="Kinesin motor domain"/>
    <property type="match status" value="1"/>
</dbReference>
<keyword evidence="3 8" id="KW-0547">Nucleotide-binding</keyword>
<dbReference type="PANTHER" id="PTHR47968">
    <property type="entry name" value="CENTROMERE PROTEIN E"/>
    <property type="match status" value="1"/>
</dbReference>
<accession>A0A9Q0IC46</accession>
<keyword evidence="7" id="KW-0963">Cytoplasm</keyword>
<sequence>MTEDMCKVFVRVRPLNSMEVDGNMSKVVHVVDDQIVLLEQKVRLDVTHRTHNVSDTKDLEFRFDKVFGEDSTQAEVFENTTKAVLEGFMRGFTCTVFAYGASGAGKTHTMMGSAEDPGVMYRTMREMFTLMDQVKEEKEFNIPSHTLR</sequence>
<dbReference type="SMART" id="SM00129">
    <property type="entry name" value="KISc"/>
    <property type="match status" value="1"/>
</dbReference>
<dbReference type="PANTHER" id="PTHR47968:SF13">
    <property type="entry name" value="KINESIN-LIKE PROTEIN KIF19 ISOFORM X1"/>
    <property type="match status" value="1"/>
</dbReference>
<dbReference type="EMBL" id="JANIIK010000112">
    <property type="protein sequence ID" value="KAJ3593244.1"/>
    <property type="molecule type" value="Genomic_DNA"/>
</dbReference>
<keyword evidence="6 8" id="KW-0505">Motor protein</keyword>
<dbReference type="Proteomes" id="UP001148018">
    <property type="component" value="Unassembled WGS sequence"/>
</dbReference>
<dbReference type="Pfam" id="PF00225">
    <property type="entry name" value="Kinesin"/>
    <property type="match status" value="1"/>
</dbReference>
<evidence type="ECO:0000313" key="10">
    <source>
        <dbReference type="EMBL" id="KAJ3593244.1"/>
    </source>
</evidence>
<keyword evidence="5" id="KW-0175">Coiled coil</keyword>
<dbReference type="InterPro" id="IPR036961">
    <property type="entry name" value="Kinesin_motor_dom_sf"/>
</dbReference>
<reference evidence="10" key="1">
    <citation type="submission" date="2022-07" db="EMBL/GenBank/DDBJ databases">
        <title>Chromosome-level genome of Muraenolepis orangiensis.</title>
        <authorList>
            <person name="Kim J."/>
        </authorList>
    </citation>
    <scope>NUCLEOTIDE SEQUENCE</scope>
    <source>
        <strain evidence="10">KU_S4_2022</strain>
        <tissue evidence="10">Muscle</tissue>
    </source>
</reference>
<comment type="similarity">
    <text evidence="8">Belongs to the TRAFAC class myosin-kinesin ATPase superfamily. Kinesin family.</text>
</comment>
<evidence type="ECO:0000259" key="9">
    <source>
        <dbReference type="PROSITE" id="PS50067"/>
    </source>
</evidence>
<dbReference type="PROSITE" id="PS50067">
    <property type="entry name" value="KINESIN_MOTOR_2"/>
    <property type="match status" value="1"/>
</dbReference>
<protein>
    <recommendedName>
        <fullName evidence="9">Kinesin motor domain-containing protein</fullName>
    </recommendedName>
</protein>
<dbReference type="AlphaFoldDB" id="A0A9Q0IC46"/>
<evidence type="ECO:0000256" key="1">
    <source>
        <dbReference type="ARBA" id="ARBA00004245"/>
    </source>
</evidence>
<dbReference type="GO" id="GO:0005524">
    <property type="term" value="F:ATP binding"/>
    <property type="evidence" value="ECO:0007669"/>
    <property type="project" value="UniProtKB-UniRule"/>
</dbReference>
<dbReference type="GO" id="GO:0005874">
    <property type="term" value="C:microtubule"/>
    <property type="evidence" value="ECO:0007669"/>
    <property type="project" value="UniProtKB-KW"/>
</dbReference>
<feature type="binding site" evidence="8">
    <location>
        <begin position="100"/>
        <end position="107"/>
    </location>
    <ligand>
        <name>ATP</name>
        <dbReference type="ChEBI" id="CHEBI:30616"/>
    </ligand>
</feature>